<reference evidence="2 3" key="1">
    <citation type="submission" date="2020-07" db="EMBL/GenBank/DDBJ databases">
        <title>Definition of the novel symbiovar canariense within Mesorhizobium novociceri, a new species of genus Mesorhizobium nodulating Cicer canariense in the Caldera de Taburiente National Park (La Palma, Canary Islands).</title>
        <authorList>
            <person name="Leon-Barrios M."/>
            <person name="Perez-Yepez J."/>
            <person name="Flores-Felix J.D."/>
            <person name="Ramirez-Baena M.H."/>
            <person name="Pulido-Suarez L."/>
            <person name="Igual J.M."/>
            <person name="Velazquez E."/>
            <person name="Peix A."/>
        </authorList>
    </citation>
    <scope>NUCLEOTIDE SEQUENCE [LARGE SCALE GENOMIC DNA]</scope>
    <source>
        <strain evidence="2 3">CCANP35</strain>
    </source>
</reference>
<protein>
    <submittedName>
        <fullName evidence="2">Uncharacterized protein</fullName>
    </submittedName>
</protein>
<dbReference type="Proteomes" id="UP000558284">
    <property type="component" value="Unassembled WGS sequence"/>
</dbReference>
<proteinExistence type="predicted"/>
<comment type="caution">
    <text evidence="2">The sequence shown here is derived from an EMBL/GenBank/DDBJ whole genome shotgun (WGS) entry which is preliminary data.</text>
</comment>
<sequence length="108" mass="11962">MSALDLFSQEDTVHHPGSTEWPIWHDDPTHDQQGQGAPQRHDIALAGYLEKQQAWRASAVRRFDLSAAVDRAHVLAARAAKNAVQLIDGIGLTLSKAHSQFSKTLWGR</sequence>
<dbReference type="AlphaFoldDB" id="A0A838BAW9"/>
<organism evidence="2 3">
    <name type="scientific">Mesorhizobium neociceri</name>
    <dbReference type="NCBI Taxonomy" id="1307853"/>
    <lineage>
        <taxon>Bacteria</taxon>
        <taxon>Pseudomonadati</taxon>
        <taxon>Pseudomonadota</taxon>
        <taxon>Alphaproteobacteria</taxon>
        <taxon>Hyphomicrobiales</taxon>
        <taxon>Phyllobacteriaceae</taxon>
        <taxon>Mesorhizobium</taxon>
    </lineage>
</organism>
<evidence type="ECO:0000313" key="3">
    <source>
        <dbReference type="Proteomes" id="UP000558284"/>
    </source>
</evidence>
<name>A0A838BAW9_9HYPH</name>
<feature type="region of interest" description="Disordered" evidence="1">
    <location>
        <begin position="1"/>
        <end position="39"/>
    </location>
</feature>
<evidence type="ECO:0000256" key="1">
    <source>
        <dbReference type="SAM" id="MobiDB-lite"/>
    </source>
</evidence>
<accession>A0A838BAW9</accession>
<dbReference type="EMBL" id="JACDTY010000014">
    <property type="protein sequence ID" value="MBA1143372.1"/>
    <property type="molecule type" value="Genomic_DNA"/>
</dbReference>
<keyword evidence="3" id="KW-1185">Reference proteome</keyword>
<gene>
    <name evidence="2" type="ORF">H0241_24425</name>
</gene>
<evidence type="ECO:0000313" key="2">
    <source>
        <dbReference type="EMBL" id="MBA1143372.1"/>
    </source>
</evidence>